<evidence type="ECO:0000313" key="1">
    <source>
        <dbReference type="EMBL" id="KAK4071011.1"/>
    </source>
</evidence>
<name>A0AAE1ID72_9HYPO</name>
<reference evidence="1" key="1">
    <citation type="submission" date="2023-11" db="EMBL/GenBank/DDBJ databases">
        <title>The genome sequences of three competitors of mushroom-forming fungi.</title>
        <authorList>
            <person name="Beijen E."/>
            <person name="Ohm R.A."/>
        </authorList>
    </citation>
    <scope>NUCLEOTIDE SEQUENCE</scope>
    <source>
        <strain evidence="1">CBS 100526</strain>
    </source>
</reference>
<comment type="caution">
    <text evidence="1">The sequence shown here is derived from an EMBL/GenBank/DDBJ whole genome shotgun (WGS) entry which is preliminary data.</text>
</comment>
<sequence>MARPGVYERPRSLPCLNLGAESPRSQLPLYWRAVAVLCPDKTYKATDIAIVHLSKLLVQCNKWLLVLDVQGPMTYWAVVAATTSEMQKIKLSDTLAKELVFALLRARQR</sequence>
<proteinExistence type="predicted"/>
<keyword evidence="2" id="KW-1185">Reference proteome</keyword>
<accession>A0AAE1ID72</accession>
<evidence type="ECO:0000313" key="2">
    <source>
        <dbReference type="Proteomes" id="UP001273209"/>
    </source>
</evidence>
<dbReference type="RefSeq" id="XP_062754631.1">
    <property type="nucleotide sequence ID" value="XM_062900996.1"/>
</dbReference>
<dbReference type="GeneID" id="87920900"/>
<dbReference type="EMBL" id="JAWRVG010000025">
    <property type="protein sequence ID" value="KAK4071011.1"/>
    <property type="molecule type" value="Genomic_DNA"/>
</dbReference>
<gene>
    <name evidence="1" type="ORF">Triagg1_6378</name>
</gene>
<dbReference type="AlphaFoldDB" id="A0AAE1ID72"/>
<protein>
    <submittedName>
        <fullName evidence="1">Uncharacterized protein</fullName>
    </submittedName>
</protein>
<dbReference type="Proteomes" id="UP001273209">
    <property type="component" value="Unassembled WGS sequence"/>
</dbReference>
<organism evidence="1 2">
    <name type="scientific">Trichoderma aggressivum f. europaeum</name>
    <dbReference type="NCBI Taxonomy" id="173218"/>
    <lineage>
        <taxon>Eukaryota</taxon>
        <taxon>Fungi</taxon>
        <taxon>Dikarya</taxon>
        <taxon>Ascomycota</taxon>
        <taxon>Pezizomycotina</taxon>
        <taxon>Sordariomycetes</taxon>
        <taxon>Hypocreomycetidae</taxon>
        <taxon>Hypocreales</taxon>
        <taxon>Hypocreaceae</taxon>
        <taxon>Trichoderma</taxon>
    </lineage>
</organism>